<gene>
    <name evidence="1" type="ORF">TVAG_133450</name>
</gene>
<dbReference type="VEuPathDB" id="TrichDB:TVAG_133450"/>
<dbReference type="VEuPathDB" id="TrichDB:TVAGG3_0906230"/>
<dbReference type="PANTHER" id="PTHR18901:SF38">
    <property type="entry name" value="PSEUDOURIDINE-5'-PHOSPHATASE"/>
    <property type="match status" value="1"/>
</dbReference>
<dbReference type="OrthoDB" id="40579at2759"/>
<dbReference type="FunFam" id="1.10.150.240:FF:000029">
    <property type="entry name" value="Haloacid dehalogenase-like hydrolase family protein"/>
    <property type="match status" value="1"/>
</dbReference>
<dbReference type="KEGG" id="tva:4767203"/>
<keyword evidence="1" id="KW-0378">Hydrolase</keyword>
<dbReference type="SFLD" id="SFLDS00003">
    <property type="entry name" value="Haloacid_Dehalogenase"/>
    <property type="match status" value="1"/>
</dbReference>
<dbReference type="InterPro" id="IPR041492">
    <property type="entry name" value="HAD_2"/>
</dbReference>
<evidence type="ECO:0000313" key="1">
    <source>
        <dbReference type="EMBL" id="EAY09287.1"/>
    </source>
</evidence>
<dbReference type="SFLD" id="SFLDG01129">
    <property type="entry name" value="C1.5:_HAD__Beta-PGM__Phosphata"/>
    <property type="match status" value="1"/>
</dbReference>
<dbReference type="InterPro" id="IPR023214">
    <property type="entry name" value="HAD_sf"/>
</dbReference>
<dbReference type="NCBIfam" id="TIGR01509">
    <property type="entry name" value="HAD-SF-IA-v3"/>
    <property type="match status" value="1"/>
</dbReference>
<dbReference type="STRING" id="5722.A2EDM2"/>
<dbReference type="OMA" id="RIMGQQT"/>
<dbReference type="EMBL" id="DS113361">
    <property type="protein sequence ID" value="EAY09287.1"/>
    <property type="molecule type" value="Genomic_DNA"/>
</dbReference>
<dbReference type="FunCoup" id="A2EDM2">
    <property type="interactions" value="20"/>
</dbReference>
<reference evidence="1" key="1">
    <citation type="submission" date="2006-10" db="EMBL/GenBank/DDBJ databases">
        <authorList>
            <person name="Amadeo P."/>
            <person name="Zhao Q."/>
            <person name="Wortman J."/>
            <person name="Fraser-Liggett C."/>
            <person name="Carlton J."/>
        </authorList>
    </citation>
    <scope>NUCLEOTIDE SEQUENCE</scope>
    <source>
        <strain evidence="1">G3</strain>
    </source>
</reference>
<sequence length="224" mass="25147">MKHTTPIKACIFDNDGTLLDTEWAYEWSHEQLTGHKMDMALKAKLMGKSSKETCELVVKMYNLNETPEEFGVRRTALLDTCWNNIKLLPGAEALCRKLHEMNIHMGVATASRNHVFARKISGNEEFYKLFDPIICGNDVKIGKPAPDIFLAAMNKWPGIKPEECLVFEDSPLGIKAANRAGMPSVFIPDHRLNVQEILAAGDAVPTIIIPSLENFDFSLFNWAK</sequence>
<dbReference type="Proteomes" id="UP000001542">
    <property type="component" value="Unassembled WGS sequence"/>
</dbReference>
<proteinExistence type="predicted"/>
<accession>A2EDM2</accession>
<dbReference type="Gene3D" id="3.40.50.1000">
    <property type="entry name" value="HAD superfamily/HAD-like"/>
    <property type="match status" value="1"/>
</dbReference>
<name>A2EDM2_TRIV3</name>
<dbReference type="SUPFAM" id="SSF56784">
    <property type="entry name" value="HAD-like"/>
    <property type="match status" value="1"/>
</dbReference>
<dbReference type="GO" id="GO:0016791">
    <property type="term" value="F:phosphatase activity"/>
    <property type="evidence" value="ECO:0000318"/>
    <property type="project" value="GO_Central"/>
</dbReference>
<dbReference type="InterPro" id="IPR023198">
    <property type="entry name" value="PGP-like_dom2"/>
</dbReference>
<keyword evidence="2" id="KW-1185">Reference proteome</keyword>
<evidence type="ECO:0000313" key="2">
    <source>
        <dbReference type="Proteomes" id="UP000001542"/>
    </source>
</evidence>
<dbReference type="PANTHER" id="PTHR18901">
    <property type="entry name" value="2-DEOXYGLUCOSE-6-PHOSPHATE PHOSPHATASE 2"/>
    <property type="match status" value="1"/>
</dbReference>
<dbReference type="eggNOG" id="KOG2914">
    <property type="taxonomic scope" value="Eukaryota"/>
</dbReference>
<dbReference type="Pfam" id="PF13419">
    <property type="entry name" value="HAD_2"/>
    <property type="match status" value="1"/>
</dbReference>
<organism evidence="1 2">
    <name type="scientific">Trichomonas vaginalis (strain ATCC PRA-98 / G3)</name>
    <dbReference type="NCBI Taxonomy" id="412133"/>
    <lineage>
        <taxon>Eukaryota</taxon>
        <taxon>Metamonada</taxon>
        <taxon>Parabasalia</taxon>
        <taxon>Trichomonadida</taxon>
        <taxon>Trichomonadidae</taxon>
        <taxon>Trichomonas</taxon>
    </lineage>
</organism>
<dbReference type="RefSeq" id="XP_001321510.1">
    <property type="nucleotide sequence ID" value="XM_001321475.1"/>
</dbReference>
<protein>
    <submittedName>
        <fullName evidence="1">Haloacid dehalogenase-like hydrolase family protein</fullName>
    </submittedName>
</protein>
<dbReference type="SMR" id="A2EDM2"/>
<dbReference type="Gene3D" id="1.10.150.240">
    <property type="entry name" value="Putative phosphatase, domain 2"/>
    <property type="match status" value="1"/>
</dbReference>
<dbReference type="InterPro" id="IPR006439">
    <property type="entry name" value="HAD-SF_hydro_IA"/>
</dbReference>
<dbReference type="PRINTS" id="PR00413">
    <property type="entry name" value="HADHALOGNASE"/>
</dbReference>
<dbReference type="InterPro" id="IPR036412">
    <property type="entry name" value="HAD-like_sf"/>
</dbReference>
<reference evidence="1" key="2">
    <citation type="journal article" date="2007" name="Science">
        <title>Draft genome sequence of the sexually transmitted pathogen Trichomonas vaginalis.</title>
        <authorList>
            <person name="Carlton J.M."/>
            <person name="Hirt R.P."/>
            <person name="Silva J.C."/>
            <person name="Delcher A.L."/>
            <person name="Schatz M."/>
            <person name="Zhao Q."/>
            <person name="Wortman J.R."/>
            <person name="Bidwell S.L."/>
            <person name="Alsmark U.C.M."/>
            <person name="Besteiro S."/>
            <person name="Sicheritz-Ponten T."/>
            <person name="Noel C.J."/>
            <person name="Dacks J.B."/>
            <person name="Foster P.G."/>
            <person name="Simillion C."/>
            <person name="Van de Peer Y."/>
            <person name="Miranda-Saavedra D."/>
            <person name="Barton G.J."/>
            <person name="Westrop G.D."/>
            <person name="Mueller S."/>
            <person name="Dessi D."/>
            <person name="Fiori P.L."/>
            <person name="Ren Q."/>
            <person name="Paulsen I."/>
            <person name="Zhang H."/>
            <person name="Bastida-Corcuera F.D."/>
            <person name="Simoes-Barbosa A."/>
            <person name="Brown M.T."/>
            <person name="Hayes R.D."/>
            <person name="Mukherjee M."/>
            <person name="Okumura C.Y."/>
            <person name="Schneider R."/>
            <person name="Smith A.J."/>
            <person name="Vanacova S."/>
            <person name="Villalvazo M."/>
            <person name="Haas B.J."/>
            <person name="Pertea M."/>
            <person name="Feldblyum T.V."/>
            <person name="Utterback T.R."/>
            <person name="Shu C.L."/>
            <person name="Osoegawa K."/>
            <person name="de Jong P.J."/>
            <person name="Hrdy I."/>
            <person name="Horvathova L."/>
            <person name="Zubacova Z."/>
            <person name="Dolezal P."/>
            <person name="Malik S.B."/>
            <person name="Logsdon J.M. Jr."/>
            <person name="Henze K."/>
            <person name="Gupta A."/>
            <person name="Wang C.C."/>
            <person name="Dunne R.L."/>
            <person name="Upcroft J.A."/>
            <person name="Upcroft P."/>
            <person name="White O."/>
            <person name="Salzberg S.L."/>
            <person name="Tang P."/>
            <person name="Chiu C.-H."/>
            <person name="Lee Y.-S."/>
            <person name="Embley T.M."/>
            <person name="Coombs G.H."/>
            <person name="Mottram J.C."/>
            <person name="Tachezy J."/>
            <person name="Fraser-Liggett C.M."/>
            <person name="Johnson P.J."/>
        </authorList>
    </citation>
    <scope>NUCLEOTIDE SEQUENCE [LARGE SCALE GENOMIC DNA]</scope>
    <source>
        <strain evidence="1">G3</strain>
    </source>
</reference>
<dbReference type="InParanoid" id="A2EDM2"/>
<dbReference type="AlphaFoldDB" id="A2EDM2"/>